<proteinExistence type="predicted"/>
<dbReference type="CDD" id="cd02980">
    <property type="entry name" value="TRX_Fd_family"/>
    <property type="match status" value="1"/>
</dbReference>
<accession>A0A2K8UF43</accession>
<sequence>MSYYRHHVFFCTNQREDGSQCCAQCGSAGLRDYLKRRTKELALACRGGVRINTAGCLDRCEEGPVLVVYPDAVWYTYVDQEDLDEILTEHLVAGRVVERLRLPD</sequence>
<reference evidence="1 2" key="1">
    <citation type="submission" date="2017-03" db="EMBL/GenBank/DDBJ databases">
        <title>Complete genome sequence of Candidatus 'Thiodictyon syntrophicum' sp. nov. strain Cad16T, a photolithoautotroph purple sulfur bacterium isolated from an alpine meromictic lake.</title>
        <authorList>
            <person name="Luedin S.M."/>
            <person name="Pothier J.F."/>
            <person name="Danza F."/>
            <person name="Storelli N."/>
            <person name="Wittwer M."/>
            <person name="Tonolla M."/>
        </authorList>
    </citation>
    <scope>NUCLEOTIDE SEQUENCE [LARGE SCALE GENOMIC DNA]</scope>
    <source>
        <strain evidence="1 2">Cad16T</strain>
    </source>
</reference>
<dbReference type="AlphaFoldDB" id="A0A2K8UF43"/>
<evidence type="ECO:0000313" key="1">
    <source>
        <dbReference type="EMBL" id="AUB84089.1"/>
    </source>
</evidence>
<gene>
    <name evidence="1" type="ORF">THSYN_26230</name>
</gene>
<organism evidence="1 2">
    <name type="scientific">Candidatus Thiodictyon syntrophicum</name>
    <dbReference type="NCBI Taxonomy" id="1166950"/>
    <lineage>
        <taxon>Bacteria</taxon>
        <taxon>Pseudomonadati</taxon>
        <taxon>Pseudomonadota</taxon>
        <taxon>Gammaproteobacteria</taxon>
        <taxon>Chromatiales</taxon>
        <taxon>Chromatiaceae</taxon>
        <taxon>Thiodictyon</taxon>
    </lineage>
</organism>
<keyword evidence="2" id="KW-1185">Reference proteome</keyword>
<dbReference type="EMBL" id="CP020370">
    <property type="protein sequence ID" value="AUB84089.1"/>
    <property type="molecule type" value="Genomic_DNA"/>
</dbReference>
<dbReference type="OrthoDB" id="9800597at2"/>
<dbReference type="RefSeq" id="WP_100921757.1">
    <property type="nucleotide sequence ID" value="NZ_CP020370.1"/>
</dbReference>
<dbReference type="Gene3D" id="3.40.30.10">
    <property type="entry name" value="Glutaredoxin"/>
    <property type="match status" value="1"/>
</dbReference>
<dbReference type="KEGG" id="tsy:THSYN_26230"/>
<evidence type="ECO:0000313" key="2">
    <source>
        <dbReference type="Proteomes" id="UP000232638"/>
    </source>
</evidence>
<protein>
    <submittedName>
        <fullName evidence="1">2Fe-2S ferredoxin</fullName>
    </submittedName>
</protein>
<dbReference type="SUPFAM" id="SSF52833">
    <property type="entry name" value="Thioredoxin-like"/>
    <property type="match status" value="1"/>
</dbReference>
<dbReference type="InterPro" id="IPR036249">
    <property type="entry name" value="Thioredoxin-like_sf"/>
</dbReference>
<name>A0A2K8UF43_9GAMM</name>
<dbReference type="Proteomes" id="UP000232638">
    <property type="component" value="Chromosome"/>
</dbReference>